<feature type="transmembrane region" description="Helical" evidence="5">
    <location>
        <begin position="185"/>
        <end position="205"/>
    </location>
</feature>
<evidence type="ECO:0000256" key="2">
    <source>
        <dbReference type="ARBA" id="ARBA00022692"/>
    </source>
</evidence>
<sequence length="430" mass="45092">MTTTSPSSTPAADEYAPPPRGGAYENVLLAVLFATFGFVFFDRLALNFLSPYFKEELGLDNADIGLLGGIPALTWAVSGLAVGYLSDRTDRRKPFLVGAVVAFTLFSTLSGLVGGFASLLLLRALMGGAEGAVLPIAQPMMIHASTPRRRGLNMGLVQGASAGLLGGILGPLVTVQLAESFGWRVAFFATVVPGAVLTLVVLRFVRDLRLRHPGFVEEVTEIGGASEQRDTTMTLAAALRTRNVVVCLAMSVFYLTWFVTTQTFAPLYLDEIKGFNSTELSLALTGIGVAWVVWGALVPGISDRIGRRPAMIGFTALAVVAPLAILGIDSPWLLFTALAVTYTGLGCFTLMMATIPAETVPPQLVATCLGLIMGVGEVVGGFIAPWVAGLLSDSFGLQVSMLISSGAAAVVLVLSFTLRETAPSRTGAVG</sequence>
<feature type="transmembrane region" description="Helical" evidence="5">
    <location>
        <begin position="399"/>
        <end position="418"/>
    </location>
</feature>
<proteinExistence type="predicted"/>
<feature type="transmembrane region" description="Helical" evidence="5">
    <location>
        <begin position="334"/>
        <end position="352"/>
    </location>
</feature>
<feature type="transmembrane region" description="Helical" evidence="5">
    <location>
        <begin position="310"/>
        <end position="328"/>
    </location>
</feature>
<evidence type="ECO:0000256" key="5">
    <source>
        <dbReference type="SAM" id="Phobius"/>
    </source>
</evidence>
<feature type="transmembrane region" description="Helical" evidence="5">
    <location>
        <begin position="154"/>
        <end position="173"/>
    </location>
</feature>
<organism evidence="7 8">
    <name type="scientific">Nocardioides aromaticivorans</name>
    <dbReference type="NCBI Taxonomy" id="200618"/>
    <lineage>
        <taxon>Bacteria</taxon>
        <taxon>Bacillati</taxon>
        <taxon>Actinomycetota</taxon>
        <taxon>Actinomycetes</taxon>
        <taxon>Propionibacteriales</taxon>
        <taxon>Nocardioidaceae</taxon>
        <taxon>Nocardioides</taxon>
    </lineage>
</organism>
<dbReference type="InterPro" id="IPR020846">
    <property type="entry name" value="MFS_dom"/>
</dbReference>
<dbReference type="PROSITE" id="PS50850">
    <property type="entry name" value="MFS"/>
    <property type="match status" value="1"/>
</dbReference>
<keyword evidence="8" id="KW-1185">Reference proteome</keyword>
<protein>
    <submittedName>
        <fullName evidence="7">MFS transporter</fullName>
    </submittedName>
</protein>
<evidence type="ECO:0000256" key="3">
    <source>
        <dbReference type="ARBA" id="ARBA00022989"/>
    </source>
</evidence>
<feature type="transmembrane region" description="Helical" evidence="5">
    <location>
        <begin position="243"/>
        <end position="260"/>
    </location>
</feature>
<evidence type="ECO:0000256" key="4">
    <source>
        <dbReference type="ARBA" id="ARBA00023136"/>
    </source>
</evidence>
<dbReference type="Gene3D" id="1.20.1250.20">
    <property type="entry name" value="MFS general substrate transporter like domains"/>
    <property type="match status" value="2"/>
</dbReference>
<evidence type="ECO:0000256" key="1">
    <source>
        <dbReference type="ARBA" id="ARBA00004651"/>
    </source>
</evidence>
<dbReference type="EMBL" id="CP022295">
    <property type="protein sequence ID" value="QSR28432.1"/>
    <property type="molecule type" value="Genomic_DNA"/>
</dbReference>
<dbReference type="InterPro" id="IPR011701">
    <property type="entry name" value="MFS"/>
</dbReference>
<dbReference type="Pfam" id="PF07690">
    <property type="entry name" value="MFS_1"/>
    <property type="match status" value="1"/>
</dbReference>
<feature type="transmembrane region" description="Helical" evidence="5">
    <location>
        <begin position="120"/>
        <end position="142"/>
    </location>
</feature>
<keyword evidence="3 5" id="KW-1133">Transmembrane helix</keyword>
<evidence type="ECO:0000313" key="7">
    <source>
        <dbReference type="EMBL" id="QSR28432.1"/>
    </source>
</evidence>
<feature type="transmembrane region" description="Helical" evidence="5">
    <location>
        <begin position="364"/>
        <end position="387"/>
    </location>
</feature>
<comment type="subcellular location">
    <subcellularLocation>
        <location evidence="1">Cell membrane</location>
        <topology evidence="1">Multi-pass membrane protein</topology>
    </subcellularLocation>
</comment>
<keyword evidence="4 5" id="KW-0472">Membrane</keyword>
<gene>
    <name evidence="7" type="ORF">CFH99_22665</name>
</gene>
<dbReference type="PANTHER" id="PTHR23508">
    <property type="entry name" value="CARBOXYLIC ACID TRANSPORTER PROTEIN HOMOLOG"/>
    <property type="match status" value="1"/>
</dbReference>
<feature type="transmembrane region" description="Helical" evidence="5">
    <location>
        <begin position="66"/>
        <end position="86"/>
    </location>
</feature>
<feature type="transmembrane region" description="Helical" evidence="5">
    <location>
        <begin position="95"/>
        <end position="114"/>
    </location>
</feature>
<feature type="transmembrane region" description="Helical" evidence="5">
    <location>
        <begin position="27"/>
        <end position="46"/>
    </location>
</feature>
<keyword evidence="2 5" id="KW-0812">Transmembrane</keyword>
<reference evidence="7 8" key="1">
    <citation type="submission" date="2017-06" db="EMBL/GenBank/DDBJ databases">
        <title>Complete Genome Sequence of the Soil Carbazole-Degrading Bacterium Nocardioides aromaticivorans IC177.</title>
        <authorList>
            <person name="Vejarano F."/>
            <person name="Suzuki-Minakuchi C."/>
            <person name="Ohtsubo Y."/>
            <person name="Tsuda M."/>
            <person name="Okada K."/>
            <person name="Nojiri H."/>
        </authorList>
    </citation>
    <scope>NUCLEOTIDE SEQUENCE [LARGE SCALE GENOMIC DNA]</scope>
    <source>
        <strain evidence="7 8">IC177</strain>
    </source>
</reference>
<accession>A0ABX7PRW5</accession>
<evidence type="ECO:0000313" key="8">
    <source>
        <dbReference type="Proteomes" id="UP000662818"/>
    </source>
</evidence>
<dbReference type="RefSeq" id="WP_207007221.1">
    <property type="nucleotide sequence ID" value="NZ_CP022295.1"/>
</dbReference>
<dbReference type="Proteomes" id="UP000662818">
    <property type="component" value="Chromosome"/>
</dbReference>
<feature type="transmembrane region" description="Helical" evidence="5">
    <location>
        <begin position="280"/>
        <end position="298"/>
    </location>
</feature>
<feature type="domain" description="Major facilitator superfamily (MFS) profile" evidence="6">
    <location>
        <begin position="28"/>
        <end position="423"/>
    </location>
</feature>
<evidence type="ECO:0000259" key="6">
    <source>
        <dbReference type="PROSITE" id="PS50850"/>
    </source>
</evidence>
<dbReference type="SUPFAM" id="SSF103473">
    <property type="entry name" value="MFS general substrate transporter"/>
    <property type="match status" value="1"/>
</dbReference>
<dbReference type="PANTHER" id="PTHR23508:SF10">
    <property type="entry name" value="CARBOXYLIC ACID TRANSPORTER PROTEIN HOMOLOG"/>
    <property type="match status" value="1"/>
</dbReference>
<name>A0ABX7PRW5_9ACTN</name>
<dbReference type="InterPro" id="IPR036259">
    <property type="entry name" value="MFS_trans_sf"/>
</dbReference>